<reference evidence="1 2" key="1">
    <citation type="journal article" date="2011" name="BMC Genomics">
        <title>Genome-wide analysis of the role of GlnR in Streptomyces venezuelae provides new insights into global nitrogen regulation in actinomycetes.</title>
        <authorList>
            <person name="Pullan S.T."/>
            <person name="Bibb M.J."/>
            <person name="Merrick M."/>
        </authorList>
    </citation>
    <scope>NUCLEOTIDE SEQUENCE [LARGE SCALE GENOMIC DNA]</scope>
    <source>
        <strain evidence="1">ATCC 10712</strain>
    </source>
</reference>
<dbReference type="RefSeq" id="WP_015035289.1">
    <property type="nucleotide sequence ID" value="NC_018750.1"/>
</dbReference>
<keyword evidence="2" id="KW-1185">Reference proteome</keyword>
<sequence>MSLQFIGVDPESGQTGSPTAWVDEKTRDIVLQSYIADEATRAECIEKNAPGHDKTIPPGETVIRIPAHMIPILREACDAAERAAALR</sequence>
<protein>
    <submittedName>
        <fullName evidence="1">Uncharacterized protein</fullName>
    </submittedName>
</protein>
<dbReference type="EMBL" id="FR845719">
    <property type="protein sequence ID" value="CCA57378.1"/>
    <property type="molecule type" value="Genomic_DNA"/>
</dbReference>
<dbReference type="PATRIC" id="fig|953739.5.peg.6590"/>
<dbReference type="eggNOG" id="ENOG5034A3R">
    <property type="taxonomic scope" value="Bacteria"/>
</dbReference>
<dbReference type="STRING" id="953739.SVEN_4092"/>
<dbReference type="KEGG" id="sve:SVEN_4092"/>
<dbReference type="OrthoDB" id="3214245at2"/>
<gene>
    <name evidence="1" type="ordered locus">SVEN_4092</name>
</gene>
<dbReference type="Proteomes" id="UP000006854">
    <property type="component" value="Chromosome"/>
</dbReference>
<evidence type="ECO:0000313" key="2">
    <source>
        <dbReference type="Proteomes" id="UP000006854"/>
    </source>
</evidence>
<dbReference type="AlphaFoldDB" id="F2RH50"/>
<name>F2RH50_STRVP</name>
<organism evidence="1 2">
    <name type="scientific">Streptomyces venezuelae (strain ATCC 10712 / CBS 650.69 / DSM 40230 / JCM 4526 / NBRC 13096 / PD 04745)</name>
    <dbReference type="NCBI Taxonomy" id="953739"/>
    <lineage>
        <taxon>Bacteria</taxon>
        <taxon>Bacillati</taxon>
        <taxon>Actinomycetota</taxon>
        <taxon>Actinomycetes</taxon>
        <taxon>Kitasatosporales</taxon>
        <taxon>Streptomycetaceae</taxon>
        <taxon>Streptomyces</taxon>
    </lineage>
</organism>
<evidence type="ECO:0000313" key="1">
    <source>
        <dbReference type="EMBL" id="CCA57378.1"/>
    </source>
</evidence>
<proteinExistence type="predicted"/>
<dbReference type="HOGENOM" id="CLU_178593_0_0_11"/>
<accession>F2RH50</accession>
<dbReference type="GeneID" id="51864656"/>